<sequence>MDTTTGMSALLPMLEEQLMDELPSVMIERGWNYFRKEKASGIRLAGDHTLEGIVRGSDLYAVTLDAQKFTRSVCTCPYGGYCKHMAAVFFAAYELEENGAQEAYERLMGLEFKPYIDLRQTAAASDGPPQAMPPGLDAAPEEWERWMSERYGETWRQCRHSLHALQPVLSALKGSAKMWPKSSQRLHWMNAILFVLMQAEKAITTVDAFSRYYQEMSFTRMAEPWIEHYETLIRELEPEAMNERERGWRDWTCELLHDQASSGAGQLFRWDYFYFTFADKLDEDRRWRVRERKELERRLRNARGSEPADASPGNGAYKEDKRTAAPTPVKEDSGTIFALAALARLDASEGNDADAIANLRRVPFENASLLAFKYANIRTGENEWGKLEGWMEYLFGEMGEYRNSSLLQPFLLLCRNADLRQPDNPSWQTYMIRLLPFAYGELADHWLDRGRYTEWADLQLTMGIRPDELDNQDIRIVAKSAPAVLVPLYHHAVEEWISTRNRQGYRMAVKQLKKLEKLYKADKKSDRFEHYTARLARKYQRMRALQEELWKGNILK</sequence>
<gene>
    <name evidence="4" type="ORF">VN24_01815</name>
</gene>
<dbReference type="RefSeq" id="WP_045669029.1">
    <property type="nucleotide sequence ID" value="NZ_CP011058.1"/>
</dbReference>
<keyword evidence="5" id="KW-1185">Reference proteome</keyword>
<keyword evidence="1" id="KW-0862">Zinc</keyword>
<dbReference type="AlphaFoldDB" id="A0A0D5NDW7"/>
<feature type="region of interest" description="Disordered" evidence="2">
    <location>
        <begin position="298"/>
        <end position="329"/>
    </location>
</feature>
<dbReference type="Proteomes" id="UP000032633">
    <property type="component" value="Chromosome"/>
</dbReference>
<organism evidence="4 5">
    <name type="scientific">Paenibacillus beijingensis</name>
    <dbReference type="NCBI Taxonomy" id="1126833"/>
    <lineage>
        <taxon>Bacteria</taxon>
        <taxon>Bacillati</taxon>
        <taxon>Bacillota</taxon>
        <taxon>Bacilli</taxon>
        <taxon>Bacillales</taxon>
        <taxon>Paenibacillaceae</taxon>
        <taxon>Paenibacillus</taxon>
    </lineage>
</organism>
<dbReference type="KEGG" id="pbj:VN24_01815"/>
<dbReference type="HOGENOM" id="CLU_038036_1_0_9"/>
<feature type="domain" description="SWIM-type" evidence="3">
    <location>
        <begin position="60"/>
        <end position="93"/>
    </location>
</feature>
<reference evidence="5" key="2">
    <citation type="submission" date="2015-03" db="EMBL/GenBank/DDBJ databases">
        <title>Genome sequence of Paenibacillus beijingensis strain DSM 24997T.</title>
        <authorList>
            <person name="Kwak Y."/>
            <person name="Shin J.-H."/>
        </authorList>
    </citation>
    <scope>NUCLEOTIDE SEQUENCE [LARGE SCALE GENOMIC DNA]</scope>
    <source>
        <strain evidence="5">DSM 24997</strain>
    </source>
</reference>
<accession>A0A0D5NDW7</accession>
<dbReference type="OrthoDB" id="7593573at2"/>
<dbReference type="PATRIC" id="fig|1126833.4.peg.403"/>
<keyword evidence="1" id="KW-0863">Zinc-finger</keyword>
<evidence type="ECO:0000313" key="5">
    <source>
        <dbReference type="Proteomes" id="UP000032633"/>
    </source>
</evidence>
<dbReference type="Pfam" id="PF04434">
    <property type="entry name" value="SWIM"/>
    <property type="match status" value="1"/>
</dbReference>
<dbReference type="EMBL" id="CP011058">
    <property type="protein sequence ID" value="AJY73594.1"/>
    <property type="molecule type" value="Genomic_DNA"/>
</dbReference>
<evidence type="ECO:0000313" key="4">
    <source>
        <dbReference type="EMBL" id="AJY73594.1"/>
    </source>
</evidence>
<proteinExistence type="predicted"/>
<feature type="compositionally biased region" description="Basic and acidic residues" evidence="2">
    <location>
        <begin position="317"/>
        <end position="329"/>
    </location>
</feature>
<keyword evidence="1" id="KW-0479">Metal-binding</keyword>
<evidence type="ECO:0000259" key="3">
    <source>
        <dbReference type="PROSITE" id="PS50966"/>
    </source>
</evidence>
<evidence type="ECO:0000256" key="1">
    <source>
        <dbReference type="PROSITE-ProRule" id="PRU00325"/>
    </source>
</evidence>
<reference evidence="4 5" key="1">
    <citation type="journal article" date="2015" name="J. Biotechnol.">
        <title>Complete genome sequence of Paenibacillus beijingensis 7188(T) (=DSM 24997(T)), a novel rhizobacterium from jujube garden soil.</title>
        <authorList>
            <person name="Kwak Y."/>
            <person name="Shin J.H."/>
        </authorList>
    </citation>
    <scope>NUCLEOTIDE SEQUENCE [LARGE SCALE GENOMIC DNA]</scope>
    <source>
        <strain evidence="4 5">DSM 24997</strain>
    </source>
</reference>
<dbReference type="GO" id="GO:0008270">
    <property type="term" value="F:zinc ion binding"/>
    <property type="evidence" value="ECO:0007669"/>
    <property type="project" value="UniProtKB-KW"/>
</dbReference>
<protein>
    <recommendedName>
        <fullName evidence="3">SWIM-type domain-containing protein</fullName>
    </recommendedName>
</protein>
<dbReference type="STRING" id="1126833.VN24_01815"/>
<evidence type="ECO:0000256" key="2">
    <source>
        <dbReference type="SAM" id="MobiDB-lite"/>
    </source>
</evidence>
<dbReference type="InterPro" id="IPR007527">
    <property type="entry name" value="Znf_SWIM"/>
</dbReference>
<name>A0A0D5NDW7_9BACL</name>
<dbReference type="PROSITE" id="PS50966">
    <property type="entry name" value="ZF_SWIM"/>
    <property type="match status" value="1"/>
</dbReference>